<keyword evidence="3" id="KW-0813">Transport</keyword>
<evidence type="ECO:0000313" key="12">
    <source>
        <dbReference type="EMBL" id="KAK5087311.1"/>
    </source>
</evidence>
<evidence type="ECO:0000256" key="8">
    <source>
        <dbReference type="ARBA" id="ARBA00023136"/>
    </source>
</evidence>
<dbReference type="InterPro" id="IPR006808">
    <property type="entry name" value="ATP_synth_F0_gsu_mt"/>
</dbReference>
<dbReference type="Pfam" id="PF04718">
    <property type="entry name" value="ATP-synt_G"/>
    <property type="match status" value="1"/>
</dbReference>
<organism evidence="12 13">
    <name type="scientific">Lithohypha guttulata</name>
    <dbReference type="NCBI Taxonomy" id="1690604"/>
    <lineage>
        <taxon>Eukaryota</taxon>
        <taxon>Fungi</taxon>
        <taxon>Dikarya</taxon>
        <taxon>Ascomycota</taxon>
        <taxon>Pezizomycotina</taxon>
        <taxon>Eurotiomycetes</taxon>
        <taxon>Chaetothyriomycetidae</taxon>
        <taxon>Chaetothyriales</taxon>
        <taxon>Trichomeriaceae</taxon>
        <taxon>Lithohypha</taxon>
    </lineage>
</organism>
<keyword evidence="4" id="KW-0138">CF(0)</keyword>
<dbReference type="Proteomes" id="UP001345013">
    <property type="component" value="Unassembled WGS sequence"/>
</dbReference>
<evidence type="ECO:0000256" key="9">
    <source>
        <dbReference type="ARBA" id="ARBA00023310"/>
    </source>
</evidence>
<evidence type="ECO:0000256" key="11">
    <source>
        <dbReference type="SAM" id="Phobius"/>
    </source>
</evidence>
<keyword evidence="5" id="KW-0375">Hydrogen ion transport</keyword>
<feature type="compositionally biased region" description="Polar residues" evidence="10">
    <location>
        <begin position="43"/>
        <end position="52"/>
    </location>
</feature>
<evidence type="ECO:0000313" key="13">
    <source>
        <dbReference type="Proteomes" id="UP001345013"/>
    </source>
</evidence>
<evidence type="ECO:0000256" key="3">
    <source>
        <dbReference type="ARBA" id="ARBA00022448"/>
    </source>
</evidence>
<gene>
    <name evidence="12" type="primary">ATP20</name>
    <name evidence="12" type="ORF">LTR24_006838</name>
</gene>
<comment type="caution">
    <text evidence="12">The sequence shown here is derived from an EMBL/GenBank/DDBJ whole genome shotgun (WGS) entry which is preliminary data.</text>
</comment>
<evidence type="ECO:0000256" key="4">
    <source>
        <dbReference type="ARBA" id="ARBA00022547"/>
    </source>
</evidence>
<comment type="similarity">
    <text evidence="2">Belongs to the ATPase g subunit family.</text>
</comment>
<protein>
    <submittedName>
        <fullName evidence="12">ATP synthase subunit G atp20</fullName>
    </submittedName>
</protein>
<keyword evidence="13" id="KW-1185">Reference proteome</keyword>
<evidence type="ECO:0000256" key="2">
    <source>
        <dbReference type="ARBA" id="ARBA00005699"/>
    </source>
</evidence>
<feature type="region of interest" description="Disordered" evidence="10">
    <location>
        <begin position="1"/>
        <end position="60"/>
    </location>
</feature>
<evidence type="ECO:0000256" key="1">
    <source>
        <dbReference type="ARBA" id="ARBA00004325"/>
    </source>
</evidence>
<keyword evidence="7" id="KW-0496">Mitochondrion</keyword>
<reference evidence="12 13" key="1">
    <citation type="submission" date="2023-08" db="EMBL/GenBank/DDBJ databases">
        <title>Black Yeasts Isolated from many extreme environments.</title>
        <authorList>
            <person name="Coleine C."/>
            <person name="Stajich J.E."/>
            <person name="Selbmann L."/>
        </authorList>
    </citation>
    <scope>NUCLEOTIDE SEQUENCE [LARGE SCALE GENOMIC DNA]</scope>
    <source>
        <strain evidence="12 13">CCFEE 5885</strain>
    </source>
</reference>
<keyword evidence="11" id="KW-0812">Transmembrane</keyword>
<evidence type="ECO:0000256" key="7">
    <source>
        <dbReference type="ARBA" id="ARBA00023128"/>
    </source>
</evidence>
<keyword evidence="8 11" id="KW-0472">Membrane</keyword>
<keyword evidence="11" id="KW-1133">Transmembrane helix</keyword>
<feature type="transmembrane region" description="Helical" evidence="11">
    <location>
        <begin position="147"/>
        <end position="167"/>
    </location>
</feature>
<name>A0ABR0K4U0_9EURO</name>
<feature type="compositionally biased region" description="Low complexity" evidence="10">
    <location>
        <begin position="23"/>
        <end position="42"/>
    </location>
</feature>
<evidence type="ECO:0000256" key="10">
    <source>
        <dbReference type="SAM" id="MobiDB-lite"/>
    </source>
</evidence>
<accession>A0ABR0K4U0</accession>
<feature type="compositionally biased region" description="Polar residues" evidence="10">
    <location>
        <begin position="1"/>
        <end position="13"/>
    </location>
</feature>
<dbReference type="EMBL" id="JAVRRG010000093">
    <property type="protein sequence ID" value="KAK5087311.1"/>
    <property type="molecule type" value="Genomic_DNA"/>
</dbReference>
<keyword evidence="9" id="KW-0066">ATP synthesis</keyword>
<keyword evidence="6" id="KW-0406">Ion transport</keyword>
<comment type="subcellular location">
    <subcellularLocation>
        <location evidence="1">Mitochondrion membrane</location>
    </subcellularLocation>
</comment>
<evidence type="ECO:0000256" key="5">
    <source>
        <dbReference type="ARBA" id="ARBA00022781"/>
    </source>
</evidence>
<proteinExistence type="inferred from homology"/>
<evidence type="ECO:0000256" key="6">
    <source>
        <dbReference type="ARBA" id="ARBA00023065"/>
    </source>
</evidence>
<sequence>MSSSRALVRQSRNLLRRPQFRNASTTEKASEAASQAKDSAQSGVSKASQGLTRVQSSAGSSVRSAASSVQSALGRVGGRTGRMINFVQCKISGKDKNAHVRTIASVQSFFEPVTNVLRNPRNISNALPAGSGQQMLHQARNTNSTHLSTYLIILGQVLGFFTVGEMIGRMKLVGYYGAPHHEGEH</sequence>